<evidence type="ECO:0000256" key="10">
    <source>
        <dbReference type="ARBA" id="ARBA00048679"/>
    </source>
</evidence>
<comment type="caution">
    <text evidence="18">The sequence shown here is derived from an EMBL/GenBank/DDBJ whole genome shotgun (WGS) entry which is preliminary data.</text>
</comment>
<keyword evidence="15" id="KW-0812">Transmembrane</keyword>
<evidence type="ECO:0000256" key="7">
    <source>
        <dbReference type="ARBA" id="ARBA00022840"/>
    </source>
</evidence>
<dbReference type="EMBL" id="PZZP01000001">
    <property type="protein sequence ID" value="PTM59127.1"/>
    <property type="molecule type" value="Genomic_DNA"/>
</dbReference>
<dbReference type="InterPro" id="IPR011009">
    <property type="entry name" value="Kinase-like_dom_sf"/>
</dbReference>
<dbReference type="Gene3D" id="3.30.200.20">
    <property type="entry name" value="Phosphorylase Kinase, domain 1"/>
    <property type="match status" value="1"/>
</dbReference>
<dbReference type="EC" id="2.7.11.1" evidence="1"/>
<evidence type="ECO:0000256" key="5">
    <source>
        <dbReference type="ARBA" id="ARBA00022741"/>
    </source>
</evidence>
<dbReference type="PROSITE" id="PS50011">
    <property type="entry name" value="PROTEIN_KINASE_DOM"/>
    <property type="match status" value="1"/>
</dbReference>
<dbReference type="NCBIfam" id="NF033483">
    <property type="entry name" value="PknB_PASTA_kin"/>
    <property type="match status" value="1"/>
</dbReference>
<evidence type="ECO:0000256" key="3">
    <source>
        <dbReference type="ARBA" id="ARBA00022544"/>
    </source>
</evidence>
<feature type="binding site" evidence="13">
    <location>
        <position position="41"/>
    </location>
    <ligand>
        <name>ATP</name>
        <dbReference type="ChEBI" id="CHEBI:30616"/>
    </ligand>
</feature>
<feature type="compositionally biased region" description="Basic and acidic residues" evidence="14">
    <location>
        <begin position="309"/>
        <end position="321"/>
    </location>
</feature>
<evidence type="ECO:0000259" key="17">
    <source>
        <dbReference type="PROSITE" id="PS51178"/>
    </source>
</evidence>
<evidence type="ECO:0000313" key="18">
    <source>
        <dbReference type="EMBL" id="PTM59127.1"/>
    </source>
</evidence>
<comment type="catalytic activity">
    <reaction evidence="9">
        <text>L-threonyl-[protein] + ATP = O-phospho-L-threonyl-[protein] + ADP + H(+)</text>
        <dbReference type="Rhea" id="RHEA:46608"/>
        <dbReference type="Rhea" id="RHEA-COMP:11060"/>
        <dbReference type="Rhea" id="RHEA-COMP:11605"/>
        <dbReference type="ChEBI" id="CHEBI:15378"/>
        <dbReference type="ChEBI" id="CHEBI:30013"/>
        <dbReference type="ChEBI" id="CHEBI:30616"/>
        <dbReference type="ChEBI" id="CHEBI:61977"/>
        <dbReference type="ChEBI" id="CHEBI:456216"/>
        <dbReference type="EC" id="2.7.11.1"/>
    </reaction>
</comment>
<dbReference type="SUPFAM" id="SSF56112">
    <property type="entry name" value="Protein kinase-like (PK-like)"/>
    <property type="match status" value="1"/>
</dbReference>
<comment type="catalytic activity">
    <reaction evidence="10">
        <text>L-seryl-[protein] + ATP = O-phospho-L-seryl-[protein] + ADP + H(+)</text>
        <dbReference type="Rhea" id="RHEA:17989"/>
        <dbReference type="Rhea" id="RHEA-COMP:9863"/>
        <dbReference type="Rhea" id="RHEA-COMP:11604"/>
        <dbReference type="ChEBI" id="CHEBI:15378"/>
        <dbReference type="ChEBI" id="CHEBI:29999"/>
        <dbReference type="ChEBI" id="CHEBI:30616"/>
        <dbReference type="ChEBI" id="CHEBI:83421"/>
        <dbReference type="ChEBI" id="CHEBI:456216"/>
        <dbReference type="EC" id="2.7.11.1"/>
    </reaction>
</comment>
<dbReference type="FunFam" id="3.30.200.20:FF:000035">
    <property type="entry name" value="Serine/threonine protein kinase Stk1"/>
    <property type="match status" value="1"/>
</dbReference>
<keyword evidence="6 18" id="KW-0418">Kinase</keyword>
<dbReference type="GO" id="GO:0004674">
    <property type="term" value="F:protein serine/threonine kinase activity"/>
    <property type="evidence" value="ECO:0007669"/>
    <property type="project" value="UniProtKB-KW"/>
</dbReference>
<keyword evidence="15" id="KW-1133">Transmembrane helix</keyword>
<dbReference type="PANTHER" id="PTHR43289">
    <property type="entry name" value="MITOGEN-ACTIVATED PROTEIN KINASE KINASE KINASE 20-RELATED"/>
    <property type="match status" value="1"/>
</dbReference>
<evidence type="ECO:0000256" key="6">
    <source>
        <dbReference type="ARBA" id="ARBA00022777"/>
    </source>
</evidence>
<keyword evidence="15" id="KW-0472">Membrane</keyword>
<keyword evidence="2" id="KW-0723">Serine/threonine-protein kinase</keyword>
<dbReference type="Gene3D" id="3.30.10.20">
    <property type="match status" value="2"/>
</dbReference>
<feature type="transmembrane region" description="Helical" evidence="15">
    <location>
        <begin position="359"/>
        <end position="381"/>
    </location>
</feature>
<keyword evidence="5 13" id="KW-0547">Nucleotide-binding</keyword>
<dbReference type="InterPro" id="IPR005543">
    <property type="entry name" value="PASTA_dom"/>
</dbReference>
<evidence type="ECO:0000256" key="14">
    <source>
        <dbReference type="SAM" id="MobiDB-lite"/>
    </source>
</evidence>
<dbReference type="FunFam" id="1.10.510.10:FF:000021">
    <property type="entry name" value="Serine/threonine protein kinase"/>
    <property type="match status" value="1"/>
</dbReference>
<feature type="domain" description="PASTA" evidence="17">
    <location>
        <begin position="457"/>
        <end position="524"/>
    </location>
</feature>
<dbReference type="GO" id="GO:0071224">
    <property type="term" value="P:cellular response to peptidoglycan"/>
    <property type="evidence" value="ECO:0007669"/>
    <property type="project" value="UniProtKB-ARBA"/>
</dbReference>
<dbReference type="OrthoDB" id="9788659at2"/>
<dbReference type="AlphaFoldDB" id="A0A2T4ZB83"/>
<reference evidence="18 19" key="1">
    <citation type="submission" date="2018-04" db="EMBL/GenBank/DDBJ databases">
        <title>Genomic Encyclopedia of Archaeal and Bacterial Type Strains, Phase II (KMG-II): from individual species to whole genera.</title>
        <authorList>
            <person name="Goeker M."/>
        </authorList>
    </citation>
    <scope>NUCLEOTIDE SEQUENCE [LARGE SCALE GENOMIC DNA]</scope>
    <source>
        <strain evidence="18 19">DSM 45169</strain>
    </source>
</reference>
<dbReference type="PROSITE" id="PS51178">
    <property type="entry name" value="PASTA"/>
    <property type="match status" value="2"/>
</dbReference>
<dbReference type="Proteomes" id="UP000241639">
    <property type="component" value="Unassembled WGS sequence"/>
</dbReference>
<accession>A0A2T4ZB83</accession>
<name>A0A2T4ZB83_9BACL</name>
<dbReference type="CDD" id="cd14014">
    <property type="entry name" value="STKc_PknB_like"/>
    <property type="match status" value="1"/>
</dbReference>
<keyword evidence="19" id="KW-1185">Reference proteome</keyword>
<comment type="subcellular location">
    <subcellularLocation>
        <location evidence="11">Spore membrane</location>
        <topology evidence="11">Single-pass type II membrane protein</topology>
    </subcellularLocation>
</comment>
<proteinExistence type="predicted"/>
<dbReference type="GO" id="GO:0005524">
    <property type="term" value="F:ATP binding"/>
    <property type="evidence" value="ECO:0007669"/>
    <property type="project" value="UniProtKB-UniRule"/>
</dbReference>
<dbReference type="PANTHER" id="PTHR43289:SF34">
    <property type="entry name" value="SERINE_THREONINE-PROTEIN KINASE YBDM-RELATED"/>
    <property type="match status" value="1"/>
</dbReference>
<dbReference type="InterPro" id="IPR017441">
    <property type="entry name" value="Protein_kinase_ATP_BS"/>
</dbReference>
<dbReference type="PROSITE" id="PS00108">
    <property type="entry name" value="PROTEIN_KINASE_ST"/>
    <property type="match status" value="1"/>
</dbReference>
<keyword evidence="3" id="KW-0309">Germination</keyword>
<dbReference type="GO" id="GO:0007165">
    <property type="term" value="P:signal transduction"/>
    <property type="evidence" value="ECO:0007669"/>
    <property type="project" value="UniProtKB-ARBA"/>
</dbReference>
<dbReference type="CDD" id="cd06577">
    <property type="entry name" value="PASTA_pknB"/>
    <property type="match status" value="2"/>
</dbReference>
<dbReference type="Pfam" id="PF00069">
    <property type="entry name" value="Pkinase"/>
    <property type="match status" value="1"/>
</dbReference>
<evidence type="ECO:0000256" key="4">
    <source>
        <dbReference type="ARBA" id="ARBA00022679"/>
    </source>
</evidence>
<feature type="domain" description="PASTA" evidence="17">
    <location>
        <begin position="391"/>
        <end position="456"/>
    </location>
</feature>
<evidence type="ECO:0000256" key="15">
    <source>
        <dbReference type="SAM" id="Phobius"/>
    </source>
</evidence>
<evidence type="ECO:0000256" key="13">
    <source>
        <dbReference type="PROSITE-ProRule" id="PRU10141"/>
    </source>
</evidence>
<evidence type="ECO:0000256" key="9">
    <source>
        <dbReference type="ARBA" id="ARBA00047899"/>
    </source>
</evidence>
<keyword evidence="8" id="KW-0735">Signal-anchor</keyword>
<dbReference type="Pfam" id="PF03793">
    <property type="entry name" value="PASTA"/>
    <property type="match status" value="2"/>
</dbReference>
<evidence type="ECO:0000259" key="16">
    <source>
        <dbReference type="PROSITE" id="PS50011"/>
    </source>
</evidence>
<feature type="domain" description="Protein kinase" evidence="16">
    <location>
        <begin position="12"/>
        <end position="272"/>
    </location>
</feature>
<keyword evidence="7 13" id="KW-0067">ATP-binding</keyword>
<dbReference type="SMART" id="SM00220">
    <property type="entry name" value="S_TKc"/>
    <property type="match status" value="1"/>
</dbReference>
<dbReference type="GO" id="GO:0009847">
    <property type="term" value="P:spore germination"/>
    <property type="evidence" value="ECO:0007669"/>
    <property type="project" value="UniProtKB-ARBA"/>
</dbReference>
<protein>
    <recommendedName>
        <fullName evidence="12">Serine/threonine-protein kinase PrkC</fullName>
        <ecNumber evidence="1">2.7.11.1</ecNumber>
    </recommendedName>
</protein>
<evidence type="ECO:0000256" key="1">
    <source>
        <dbReference type="ARBA" id="ARBA00012513"/>
    </source>
</evidence>
<evidence type="ECO:0000256" key="2">
    <source>
        <dbReference type="ARBA" id="ARBA00022527"/>
    </source>
</evidence>
<evidence type="ECO:0000256" key="12">
    <source>
        <dbReference type="ARBA" id="ARBA00070041"/>
    </source>
</evidence>
<evidence type="ECO:0000256" key="8">
    <source>
        <dbReference type="ARBA" id="ARBA00022968"/>
    </source>
</evidence>
<organism evidence="18 19">
    <name type="scientific">Desmospora activa DSM 45169</name>
    <dbReference type="NCBI Taxonomy" id="1121389"/>
    <lineage>
        <taxon>Bacteria</taxon>
        <taxon>Bacillati</taxon>
        <taxon>Bacillota</taxon>
        <taxon>Bacilli</taxon>
        <taxon>Bacillales</taxon>
        <taxon>Thermoactinomycetaceae</taxon>
        <taxon>Desmospora</taxon>
    </lineage>
</organism>
<dbReference type="SMART" id="SM00740">
    <property type="entry name" value="PASTA"/>
    <property type="match status" value="3"/>
</dbReference>
<feature type="region of interest" description="Disordered" evidence="14">
    <location>
        <begin position="279"/>
        <end position="323"/>
    </location>
</feature>
<gene>
    <name evidence="18" type="ORF">C8J48_1729</name>
</gene>
<sequence>MSMEGRKLGGRYEVISRVGGGGMAVVYKARDVLLNRHVAIKVLNESLSNDSEFVRRFSREAQAAASLSHPNVVSVYDVGQEGHTHYIVMEYIEGPTLKEYIEQYSPLTAEEIVSIASQICDALSHAHDNQIVHRDIKPHNILLGYNGRAKVTDFGIARASSSSTITQAGSVMGSVHYFSPEQARGGVIGAKSDLYSLGVVMYEMVTGELPYDGDSAISIAMKHLQDPVPDPTVLNSEVPQSIRDIIMRALEKDPDQRFASAREMKQTVDSIFHYNHLNEPQWRNDRESEDESTKTVPAVESANAQASSHDSRPDNGRHKVGDQTMANLERLRGVPADKNKTMLERTVVWLENVQSNMPWWQKILFGLFTIVVIITLAIFTFDQVMGLFSGGGDAMPNLTGQTVEAAEAELGKTGLDLEIAKQLIPDSQNKDTVVKTNPKADAPLEKGSKVTLFVSTGSDSVKIDDFAGKDPDEVKALLEDLGMKVEMSNEDYDPNYDDGQVFKTEPATGEEVKAGDTVTVFVNSQEGKVQVPDFNGQWQTAIRDKLAPEAGIDVEFTFYDYGGGRERGKAYGDSDPAPGSYVERGSTVKVWIHTPGASSTPPSN</sequence>
<dbReference type="InterPro" id="IPR000719">
    <property type="entry name" value="Prot_kinase_dom"/>
</dbReference>
<dbReference type="PROSITE" id="PS00107">
    <property type="entry name" value="PROTEIN_KINASE_ATP"/>
    <property type="match status" value="1"/>
</dbReference>
<evidence type="ECO:0000313" key="19">
    <source>
        <dbReference type="Proteomes" id="UP000241639"/>
    </source>
</evidence>
<keyword evidence="4" id="KW-0808">Transferase</keyword>
<dbReference type="Gene3D" id="1.10.510.10">
    <property type="entry name" value="Transferase(Phosphotransferase) domain 1"/>
    <property type="match status" value="1"/>
</dbReference>
<dbReference type="InterPro" id="IPR008271">
    <property type="entry name" value="Ser/Thr_kinase_AS"/>
</dbReference>
<evidence type="ECO:0000256" key="11">
    <source>
        <dbReference type="ARBA" id="ARBA00060432"/>
    </source>
</evidence>